<protein>
    <submittedName>
        <fullName evidence="2">Uncharacterized protein</fullName>
    </submittedName>
</protein>
<dbReference type="HOGENOM" id="CLU_2741521_0_0_1"/>
<keyword evidence="3" id="KW-1185">Reference proteome</keyword>
<dbReference type="InParanoid" id="A0A0C3AIS4"/>
<evidence type="ECO:0000313" key="3">
    <source>
        <dbReference type="Proteomes" id="UP000053989"/>
    </source>
</evidence>
<evidence type="ECO:0000256" key="1">
    <source>
        <dbReference type="SAM" id="Phobius"/>
    </source>
</evidence>
<name>A0A0C3AIS4_9AGAM</name>
<keyword evidence="1" id="KW-1133">Transmembrane helix</keyword>
<dbReference type="Proteomes" id="UP000053989">
    <property type="component" value="Unassembled WGS sequence"/>
</dbReference>
<keyword evidence="1" id="KW-0472">Membrane</keyword>
<keyword evidence="1" id="KW-0812">Transmembrane</keyword>
<dbReference type="AlphaFoldDB" id="A0A0C3AIS4"/>
<reference evidence="3" key="2">
    <citation type="submission" date="2015-01" db="EMBL/GenBank/DDBJ databases">
        <title>Evolutionary Origins and Diversification of the Mycorrhizal Mutualists.</title>
        <authorList>
            <consortium name="DOE Joint Genome Institute"/>
            <consortium name="Mycorrhizal Genomics Consortium"/>
            <person name="Kohler A."/>
            <person name="Kuo A."/>
            <person name="Nagy L.G."/>
            <person name="Floudas D."/>
            <person name="Copeland A."/>
            <person name="Barry K.W."/>
            <person name="Cichocki N."/>
            <person name="Veneault-Fourrey C."/>
            <person name="LaButti K."/>
            <person name="Lindquist E.A."/>
            <person name="Lipzen A."/>
            <person name="Lundell T."/>
            <person name="Morin E."/>
            <person name="Murat C."/>
            <person name="Riley R."/>
            <person name="Ohm R."/>
            <person name="Sun H."/>
            <person name="Tunlid A."/>
            <person name="Henrissat B."/>
            <person name="Grigoriev I.V."/>
            <person name="Hibbett D.S."/>
            <person name="Martin F."/>
        </authorList>
    </citation>
    <scope>NUCLEOTIDE SEQUENCE [LARGE SCALE GENOMIC DNA]</scope>
    <source>
        <strain evidence="3">Foug A</strain>
    </source>
</reference>
<evidence type="ECO:0000313" key="2">
    <source>
        <dbReference type="EMBL" id="KIM64812.1"/>
    </source>
</evidence>
<sequence>MPSGHQRLHRTIIEVVIAVIQLIGAVVMGLRVRALYQNSRVILILIVAFWIGAAVVGGVRVPSMHGSLADD</sequence>
<organism evidence="2 3">
    <name type="scientific">Scleroderma citrinum Foug A</name>
    <dbReference type="NCBI Taxonomy" id="1036808"/>
    <lineage>
        <taxon>Eukaryota</taxon>
        <taxon>Fungi</taxon>
        <taxon>Dikarya</taxon>
        <taxon>Basidiomycota</taxon>
        <taxon>Agaricomycotina</taxon>
        <taxon>Agaricomycetes</taxon>
        <taxon>Agaricomycetidae</taxon>
        <taxon>Boletales</taxon>
        <taxon>Sclerodermatineae</taxon>
        <taxon>Sclerodermataceae</taxon>
        <taxon>Scleroderma</taxon>
    </lineage>
</organism>
<dbReference type="EMBL" id="KN822026">
    <property type="protein sequence ID" value="KIM64812.1"/>
    <property type="molecule type" value="Genomic_DNA"/>
</dbReference>
<proteinExistence type="predicted"/>
<reference evidence="2 3" key="1">
    <citation type="submission" date="2014-04" db="EMBL/GenBank/DDBJ databases">
        <authorList>
            <consortium name="DOE Joint Genome Institute"/>
            <person name="Kuo A."/>
            <person name="Kohler A."/>
            <person name="Nagy L.G."/>
            <person name="Floudas D."/>
            <person name="Copeland A."/>
            <person name="Barry K.W."/>
            <person name="Cichocki N."/>
            <person name="Veneault-Fourrey C."/>
            <person name="LaButti K."/>
            <person name="Lindquist E.A."/>
            <person name="Lipzen A."/>
            <person name="Lundell T."/>
            <person name="Morin E."/>
            <person name="Murat C."/>
            <person name="Sun H."/>
            <person name="Tunlid A."/>
            <person name="Henrissat B."/>
            <person name="Grigoriev I.V."/>
            <person name="Hibbett D.S."/>
            <person name="Martin F."/>
            <person name="Nordberg H.P."/>
            <person name="Cantor M.N."/>
            <person name="Hua S.X."/>
        </authorList>
    </citation>
    <scope>NUCLEOTIDE SEQUENCE [LARGE SCALE GENOMIC DNA]</scope>
    <source>
        <strain evidence="2 3">Foug A</strain>
    </source>
</reference>
<accession>A0A0C3AIS4</accession>
<feature type="transmembrane region" description="Helical" evidence="1">
    <location>
        <begin position="42"/>
        <end position="61"/>
    </location>
</feature>
<gene>
    <name evidence="2" type="ORF">SCLCIDRAFT_1212893</name>
</gene>
<feature type="transmembrane region" description="Helical" evidence="1">
    <location>
        <begin position="12"/>
        <end position="30"/>
    </location>
</feature>